<evidence type="ECO:0000313" key="8">
    <source>
        <dbReference type="Proteomes" id="UP000252147"/>
    </source>
</evidence>
<dbReference type="GO" id="GO:0009002">
    <property type="term" value="F:serine-type D-Ala-D-Ala carboxypeptidase activity"/>
    <property type="evidence" value="ECO:0007669"/>
    <property type="project" value="UniProtKB-EC"/>
</dbReference>
<dbReference type="Gene3D" id="3.90.1310.10">
    <property type="entry name" value="Penicillin-binding protein 2a (Domain 2)"/>
    <property type="match status" value="1"/>
</dbReference>
<dbReference type="InterPro" id="IPR036138">
    <property type="entry name" value="PBP_dimer_sf"/>
</dbReference>
<evidence type="ECO:0000256" key="3">
    <source>
        <dbReference type="ARBA" id="ARBA00023136"/>
    </source>
</evidence>
<evidence type="ECO:0000259" key="6">
    <source>
        <dbReference type="Pfam" id="PF03717"/>
    </source>
</evidence>
<reference evidence="7 8" key="1">
    <citation type="journal article" date="2018" name="Microbiome">
        <title>Fine metagenomic profile of the Mediterranean stratified and mixed water columns revealed by assembly and recruitment.</title>
        <authorList>
            <person name="Haro-Moreno J.M."/>
            <person name="Lopez-Perez M."/>
            <person name="De La Torre J.R."/>
            <person name="Picazo A."/>
            <person name="Camacho A."/>
            <person name="Rodriguez-Valera F."/>
        </authorList>
    </citation>
    <scope>NUCLEOTIDE SEQUENCE [LARGE SCALE GENOMIC DNA]</scope>
    <source>
        <strain evidence="7">MED-G83</strain>
    </source>
</reference>
<evidence type="ECO:0000256" key="1">
    <source>
        <dbReference type="ARBA" id="ARBA00004370"/>
    </source>
</evidence>
<dbReference type="InterPro" id="IPR012338">
    <property type="entry name" value="Beta-lactam/transpept-like"/>
</dbReference>
<accession>A0A368BQH7</accession>
<comment type="subcellular location">
    <subcellularLocation>
        <location evidence="1">Membrane</location>
    </subcellularLocation>
</comment>
<dbReference type="InterPro" id="IPR001460">
    <property type="entry name" value="PCN-bd_Tpept"/>
</dbReference>
<dbReference type="NCBIfam" id="TIGR03423">
    <property type="entry name" value="pbp2_mrdA"/>
    <property type="match status" value="1"/>
</dbReference>
<dbReference type="InterPro" id="IPR017790">
    <property type="entry name" value="Penicillin-binding_protein_2"/>
</dbReference>
<name>A0A368BQH7_9GAMM</name>
<dbReference type="GO" id="GO:0005886">
    <property type="term" value="C:plasma membrane"/>
    <property type="evidence" value="ECO:0007669"/>
    <property type="project" value="TreeGrafter"/>
</dbReference>
<evidence type="ECO:0000256" key="2">
    <source>
        <dbReference type="ARBA" id="ARBA00022645"/>
    </source>
</evidence>
<gene>
    <name evidence="7" type="primary">mrdA</name>
    <name evidence="7" type="ORF">DBW97_00105</name>
</gene>
<dbReference type="Pfam" id="PF03717">
    <property type="entry name" value="PBP_dimer"/>
    <property type="match status" value="1"/>
</dbReference>
<sequence>MRNKDLNFFKSRAYGILFIFFALLALLLARFFFLQVVKGAELKEQRELNINASESIYPKRGRIVSRDGYILAEDIKTFSIIVDLEQKPDINAISLLADIFDQDLSADEVEVKVLTSLKFSTQETILSDLSQQDLAKFLVRSSELSGFSINESYKRNYDPHPSIFHILGHLGFINDLDTKYFSQRIMGYDKNLWQKVGKSGLERVYEQELRGMHGKRYFQRNARGNKKQITGITNFVEGKELVTSINYIAQKKAFDLLKGKQGAVVAIDLSDFSIPVAVSVPSISANDLSGISSKDYADLLNDEQRPLFNRAFMGLYPPGSTIKPLLTIFSLSEGYTNWTETILDDGLFRFEEEQRVFNAWKEGGHGLTDLEKALVESSNPFFMNLATKFDKDKFVDFMQSASFGSVLCSDCYPHQYSPLINDAWKQKNFGKDLYKGDFINLGVGQGYMLTTPLHLALLTSLIAKKGEYQIPYIVNKQTQNPLFLENKLSDDDWKRLNNSLINVVYSPNGTAFRVNAGNLKMAGKSGTSQVVDINSRAEYDEVRKNPLLRDHAIFIGYAPHDNPKFAIAVVIENGESGGRAAGPVAKEILEVLTIEN</sequence>
<comment type="caution">
    <text evidence="7">The sequence shown here is derived from an EMBL/GenBank/DDBJ whole genome shotgun (WGS) entry which is preliminary data.</text>
</comment>
<protein>
    <recommendedName>
        <fullName evidence="4">Penicillin-binding protein 2</fullName>
        <ecNumber evidence="4">3.4.16.4</ecNumber>
    </recommendedName>
</protein>
<keyword evidence="2" id="KW-0378">Hydrolase</keyword>
<feature type="domain" description="Penicillin-binding protein transpeptidase" evidence="5">
    <location>
        <begin position="262"/>
        <end position="590"/>
    </location>
</feature>
<evidence type="ECO:0000259" key="5">
    <source>
        <dbReference type="Pfam" id="PF00905"/>
    </source>
</evidence>
<organism evidence="7 8">
    <name type="scientific">SAR86 cluster bacterium</name>
    <dbReference type="NCBI Taxonomy" id="2030880"/>
    <lineage>
        <taxon>Bacteria</taxon>
        <taxon>Pseudomonadati</taxon>
        <taxon>Pseudomonadota</taxon>
        <taxon>Gammaproteobacteria</taxon>
        <taxon>SAR86 cluster</taxon>
    </lineage>
</organism>
<keyword evidence="2" id="KW-0121">Carboxypeptidase</keyword>
<dbReference type="InterPro" id="IPR050515">
    <property type="entry name" value="Beta-lactam/transpept"/>
</dbReference>
<dbReference type="GO" id="GO:0009252">
    <property type="term" value="P:peptidoglycan biosynthetic process"/>
    <property type="evidence" value="ECO:0007669"/>
    <property type="project" value="UniProtKB-UniRule"/>
</dbReference>
<proteinExistence type="predicted"/>
<keyword evidence="2" id="KW-0645">Protease</keyword>
<dbReference type="EC" id="3.4.16.4" evidence="4"/>
<keyword evidence="3" id="KW-0472">Membrane</keyword>
<dbReference type="Pfam" id="PF00905">
    <property type="entry name" value="Transpeptidase"/>
    <property type="match status" value="1"/>
</dbReference>
<dbReference type="SUPFAM" id="SSF56601">
    <property type="entry name" value="beta-lactamase/transpeptidase-like"/>
    <property type="match status" value="1"/>
</dbReference>
<evidence type="ECO:0000256" key="4">
    <source>
        <dbReference type="NCBIfam" id="TIGR03423"/>
    </source>
</evidence>
<dbReference type="AlphaFoldDB" id="A0A368BQH7"/>
<dbReference type="GO" id="GO:0008658">
    <property type="term" value="F:penicillin binding"/>
    <property type="evidence" value="ECO:0007669"/>
    <property type="project" value="UniProtKB-UniRule"/>
</dbReference>
<dbReference type="PANTHER" id="PTHR30627">
    <property type="entry name" value="PEPTIDOGLYCAN D,D-TRANSPEPTIDASE"/>
    <property type="match status" value="1"/>
</dbReference>
<dbReference type="EMBL" id="QOPD01000001">
    <property type="protein sequence ID" value="RCL39164.1"/>
    <property type="molecule type" value="Genomic_DNA"/>
</dbReference>
<dbReference type="SUPFAM" id="SSF56519">
    <property type="entry name" value="Penicillin binding protein dimerisation domain"/>
    <property type="match status" value="1"/>
</dbReference>
<evidence type="ECO:0000313" key="7">
    <source>
        <dbReference type="EMBL" id="RCL39164.1"/>
    </source>
</evidence>
<dbReference type="Gene3D" id="3.40.710.10">
    <property type="entry name" value="DD-peptidase/beta-lactamase superfamily"/>
    <property type="match status" value="1"/>
</dbReference>
<dbReference type="GO" id="GO:0071555">
    <property type="term" value="P:cell wall organization"/>
    <property type="evidence" value="ECO:0007669"/>
    <property type="project" value="TreeGrafter"/>
</dbReference>
<dbReference type="Proteomes" id="UP000252147">
    <property type="component" value="Unassembled WGS sequence"/>
</dbReference>
<feature type="domain" description="Penicillin-binding protein dimerisation" evidence="6">
    <location>
        <begin position="56"/>
        <end position="226"/>
    </location>
</feature>
<dbReference type="InterPro" id="IPR005311">
    <property type="entry name" value="PBP_dimer"/>
</dbReference>